<dbReference type="Gene3D" id="3.30.110.170">
    <property type="entry name" value="Protein of unknown function (DUF541), domain 1"/>
    <property type="match status" value="1"/>
</dbReference>
<gene>
    <name evidence="2" type="ORF">GSH16_11785</name>
</gene>
<sequence>MLRLSLALTALVTLWCPPAWADEIIRVEGVGVTRVAPDLARITLGVDTQAETAAAAMAGNNESMAQVMLTLTDAGVAKDDIQTERINLSQIYGPREPDSRGLPPVIGFAASNAVRVTLRDLDEVGGVLDAVSTGGANRIQSIGFDISDPGAAQNAARRDAVSDAMRRAALYAEAAGVTLGPVLKILEPVQSSGPMPLMMASRMADESGVPVAPGMVEIGATITMEFAIVPAAPQ</sequence>
<dbReference type="InterPro" id="IPR007497">
    <property type="entry name" value="SIMPL/DUF541"/>
</dbReference>
<dbReference type="Gene3D" id="3.30.70.2970">
    <property type="entry name" value="Protein of unknown function (DUF541), domain 2"/>
    <property type="match status" value="1"/>
</dbReference>
<accession>A0A6B0TTM2</accession>
<feature type="chain" id="PRO_5025483786" evidence="1">
    <location>
        <begin position="22"/>
        <end position="234"/>
    </location>
</feature>
<reference evidence="2 3" key="1">
    <citation type="submission" date="2019-12" db="EMBL/GenBank/DDBJ databases">
        <title>Strain KN286 was isolated from seawater, which was collected from Caroline Seamount in the tropical western Pacific.</title>
        <authorList>
            <person name="Wang Q."/>
        </authorList>
    </citation>
    <scope>NUCLEOTIDE SEQUENCE [LARGE SCALE GENOMIC DNA]</scope>
    <source>
        <strain evidence="2 3">KN286</strain>
    </source>
</reference>
<dbReference type="RefSeq" id="WP_160855345.1">
    <property type="nucleotide sequence ID" value="NZ_WUWG01000005.1"/>
</dbReference>
<dbReference type="EMBL" id="WUWG01000005">
    <property type="protein sequence ID" value="MXU66129.1"/>
    <property type="molecule type" value="Genomic_DNA"/>
</dbReference>
<evidence type="ECO:0000256" key="1">
    <source>
        <dbReference type="SAM" id="SignalP"/>
    </source>
</evidence>
<keyword evidence="1" id="KW-0732">Signal</keyword>
<protein>
    <submittedName>
        <fullName evidence="2">DUF541 domain-containing protein</fullName>
    </submittedName>
</protein>
<evidence type="ECO:0000313" key="3">
    <source>
        <dbReference type="Proteomes" id="UP000436016"/>
    </source>
</evidence>
<organism evidence="2 3">
    <name type="scientific">Oceanomicrobium pacificus</name>
    <dbReference type="NCBI Taxonomy" id="2692916"/>
    <lineage>
        <taxon>Bacteria</taxon>
        <taxon>Pseudomonadati</taxon>
        <taxon>Pseudomonadota</taxon>
        <taxon>Alphaproteobacteria</taxon>
        <taxon>Rhodobacterales</taxon>
        <taxon>Paracoccaceae</taxon>
        <taxon>Oceanomicrobium</taxon>
    </lineage>
</organism>
<dbReference type="GO" id="GO:0006974">
    <property type="term" value="P:DNA damage response"/>
    <property type="evidence" value="ECO:0007669"/>
    <property type="project" value="TreeGrafter"/>
</dbReference>
<dbReference type="PANTHER" id="PTHR34387:SF1">
    <property type="entry name" value="PERIPLASMIC IMMUNOGENIC PROTEIN"/>
    <property type="match status" value="1"/>
</dbReference>
<evidence type="ECO:0000313" key="2">
    <source>
        <dbReference type="EMBL" id="MXU66129.1"/>
    </source>
</evidence>
<dbReference type="PANTHER" id="PTHR34387">
    <property type="entry name" value="SLR1258 PROTEIN"/>
    <property type="match status" value="1"/>
</dbReference>
<dbReference type="AlphaFoldDB" id="A0A6B0TTM2"/>
<proteinExistence type="predicted"/>
<comment type="caution">
    <text evidence="2">The sequence shown here is derived from an EMBL/GenBank/DDBJ whole genome shotgun (WGS) entry which is preliminary data.</text>
</comment>
<dbReference type="Proteomes" id="UP000436016">
    <property type="component" value="Unassembled WGS sequence"/>
</dbReference>
<dbReference type="InterPro" id="IPR052022">
    <property type="entry name" value="26kDa_periplasmic_antigen"/>
</dbReference>
<keyword evidence="3" id="KW-1185">Reference proteome</keyword>
<name>A0A6B0TTM2_9RHOB</name>
<feature type="signal peptide" evidence="1">
    <location>
        <begin position="1"/>
        <end position="21"/>
    </location>
</feature>
<dbReference type="Pfam" id="PF04402">
    <property type="entry name" value="SIMPL"/>
    <property type="match status" value="1"/>
</dbReference>